<keyword evidence="2" id="KW-1185">Reference proteome</keyword>
<dbReference type="RefSeq" id="WP_129186535.1">
    <property type="nucleotide sequence ID" value="NZ_CP035493.1"/>
</dbReference>
<proteinExistence type="predicted"/>
<dbReference type="OrthoDB" id="5517693at2"/>
<sequence>MSRSAEVMIAREHNRDALRRDLAAGVLLRTRRGAYVRAADLDAREKEIARIRSVSRQLAAPHTVGFASAAVVYGAPLWQPPGRVHVYVASSGSSRSAKDVARHVTDVPPEQAVVRALPVTTVMRTVVDCALTMHPLESLVIADWAVGRRGLDREEALELVRARRRPNGKATAELVLRMAAAGVRSPRETWLRYLTQREGLPVPVVEPPIATRLGVFHCDLGWPEHGVYAEFDGLVKYRDDGVRPGHSGAKELIEEKRRFDAIRETGANPIRVTVKDDPRQAMARLKSAFPPELRATFRPHPRLPWPP</sequence>
<reference evidence="1 2" key="1">
    <citation type="submission" date="2019-01" db="EMBL/GenBank/DDBJ databases">
        <title>Genome sequencing of strain FW10M-9.</title>
        <authorList>
            <person name="Heo J."/>
            <person name="Kim S.-J."/>
            <person name="Kim J.-S."/>
            <person name="Hong S.-B."/>
            <person name="Kwon S.-W."/>
        </authorList>
    </citation>
    <scope>NUCLEOTIDE SEQUENCE [LARGE SCALE GENOMIC DNA]</scope>
    <source>
        <strain evidence="1 2">FW10M-9</strain>
    </source>
</reference>
<evidence type="ECO:0000313" key="1">
    <source>
        <dbReference type="EMBL" id="QAY69135.1"/>
    </source>
</evidence>
<organism evidence="1 2">
    <name type="scientific">Xylanimonas protaetiae</name>
    <dbReference type="NCBI Taxonomy" id="2509457"/>
    <lineage>
        <taxon>Bacteria</taxon>
        <taxon>Bacillati</taxon>
        <taxon>Actinomycetota</taxon>
        <taxon>Actinomycetes</taxon>
        <taxon>Micrococcales</taxon>
        <taxon>Promicromonosporaceae</taxon>
        <taxon>Xylanimonas</taxon>
    </lineage>
</organism>
<dbReference type="KEGG" id="xya:ET471_02990"/>
<name>A0A4P6F1W4_9MICO</name>
<dbReference type="AlphaFoldDB" id="A0A4P6F1W4"/>
<dbReference type="Proteomes" id="UP000292118">
    <property type="component" value="Chromosome"/>
</dbReference>
<dbReference type="EMBL" id="CP035493">
    <property type="protein sequence ID" value="QAY69135.1"/>
    <property type="molecule type" value="Genomic_DNA"/>
</dbReference>
<accession>A0A4P6F1W4</accession>
<evidence type="ECO:0000313" key="2">
    <source>
        <dbReference type="Proteomes" id="UP000292118"/>
    </source>
</evidence>
<evidence type="ECO:0008006" key="3">
    <source>
        <dbReference type="Google" id="ProtNLM"/>
    </source>
</evidence>
<protein>
    <recommendedName>
        <fullName evidence="3">Type IV toxin-antitoxin system AbiEi family antitoxin domain-containing protein</fullName>
    </recommendedName>
</protein>
<gene>
    <name evidence="1" type="ORF">ET471_02990</name>
</gene>